<dbReference type="Pfam" id="PF00459">
    <property type="entry name" value="Inositol_P"/>
    <property type="match status" value="1"/>
</dbReference>
<evidence type="ECO:0000313" key="8">
    <source>
        <dbReference type="EMBL" id="EGQ27092.1"/>
    </source>
</evidence>
<evidence type="ECO:0000256" key="6">
    <source>
        <dbReference type="ARBA" id="ARBA00022842"/>
    </source>
</evidence>
<protein>
    <recommendedName>
        <fullName evidence="3">inositol-phosphate phosphatase</fullName>
        <ecNumber evidence="3">3.1.3.25</ecNumber>
    </recommendedName>
</protein>
<dbReference type="SUPFAM" id="SSF56655">
    <property type="entry name" value="Carbohydrate phosphatase"/>
    <property type="match status" value="1"/>
</dbReference>
<dbReference type="EC" id="3.1.3.25" evidence="3"/>
<dbReference type="Proteomes" id="UP000005316">
    <property type="component" value="Unassembled WGS sequence"/>
</dbReference>
<dbReference type="GO" id="GO:0046872">
    <property type="term" value="F:metal ion binding"/>
    <property type="evidence" value="ECO:0007669"/>
    <property type="project" value="UniProtKB-KW"/>
</dbReference>
<feature type="binding site" evidence="7">
    <location>
        <position position="95"/>
    </location>
    <ligand>
        <name>Mg(2+)</name>
        <dbReference type="ChEBI" id="CHEBI:18420"/>
        <label>1</label>
        <note>catalytic</note>
    </ligand>
</feature>
<dbReference type="GO" id="GO:0007165">
    <property type="term" value="P:signal transduction"/>
    <property type="evidence" value="ECO:0007669"/>
    <property type="project" value="TreeGrafter"/>
</dbReference>
<dbReference type="PROSITE" id="PS00630">
    <property type="entry name" value="IMP_2"/>
    <property type="match status" value="1"/>
</dbReference>
<dbReference type="Gene3D" id="3.40.190.80">
    <property type="match status" value="1"/>
</dbReference>
<feature type="binding site" evidence="7">
    <location>
        <position position="219"/>
    </location>
    <ligand>
        <name>Mg(2+)</name>
        <dbReference type="ChEBI" id="CHEBI:18420"/>
        <label>1</label>
        <note>catalytic</note>
    </ligand>
</feature>
<dbReference type="PRINTS" id="PR00377">
    <property type="entry name" value="IMPHPHTASES"/>
</dbReference>
<dbReference type="STRING" id="759851.SAMN04244570_2534"/>
<evidence type="ECO:0000256" key="5">
    <source>
        <dbReference type="ARBA" id="ARBA00022801"/>
    </source>
</evidence>
<dbReference type="PANTHER" id="PTHR20854:SF4">
    <property type="entry name" value="INOSITOL-1-MONOPHOSPHATASE-RELATED"/>
    <property type="match status" value="1"/>
</dbReference>
<evidence type="ECO:0000256" key="4">
    <source>
        <dbReference type="ARBA" id="ARBA00022723"/>
    </source>
</evidence>
<dbReference type="GO" id="GO:0046854">
    <property type="term" value="P:phosphatidylinositol phosphate biosynthetic process"/>
    <property type="evidence" value="ECO:0007669"/>
    <property type="project" value="InterPro"/>
</dbReference>
<evidence type="ECO:0000313" key="9">
    <source>
        <dbReference type="Proteomes" id="UP000005316"/>
    </source>
</evidence>
<evidence type="ECO:0000256" key="1">
    <source>
        <dbReference type="ARBA" id="ARBA00001033"/>
    </source>
</evidence>
<comment type="cofactor">
    <cofactor evidence="2 7">
        <name>Mg(2+)</name>
        <dbReference type="ChEBI" id="CHEBI:18420"/>
    </cofactor>
</comment>
<proteinExistence type="predicted"/>
<dbReference type="InterPro" id="IPR020550">
    <property type="entry name" value="Inositol_monophosphatase_CS"/>
</dbReference>
<dbReference type="AlphaFoldDB" id="F9DPP9"/>
<keyword evidence="6 7" id="KW-0460">Magnesium</keyword>
<feature type="binding site" evidence="7">
    <location>
        <position position="74"/>
    </location>
    <ligand>
        <name>Mg(2+)</name>
        <dbReference type="ChEBI" id="CHEBI:18420"/>
        <label>1</label>
        <note>catalytic</note>
    </ligand>
</feature>
<comment type="catalytic activity">
    <reaction evidence="1">
        <text>a myo-inositol phosphate + H2O = myo-inositol + phosphate</text>
        <dbReference type="Rhea" id="RHEA:24056"/>
        <dbReference type="ChEBI" id="CHEBI:15377"/>
        <dbReference type="ChEBI" id="CHEBI:17268"/>
        <dbReference type="ChEBI" id="CHEBI:43474"/>
        <dbReference type="ChEBI" id="CHEBI:84139"/>
        <dbReference type="EC" id="3.1.3.25"/>
    </reaction>
</comment>
<dbReference type="EMBL" id="AFPZ01000020">
    <property type="protein sequence ID" value="EGQ27092.1"/>
    <property type="molecule type" value="Genomic_DNA"/>
</dbReference>
<dbReference type="HOGENOM" id="CLU_044118_6_2_9"/>
<reference evidence="8 9" key="1">
    <citation type="submission" date="2011-04" db="EMBL/GenBank/DDBJ databases">
        <authorList>
            <person name="Muzny D."/>
            <person name="Qin X."/>
            <person name="Deng J."/>
            <person name="Jiang H."/>
            <person name="Liu Y."/>
            <person name="Qu J."/>
            <person name="Song X.-Z."/>
            <person name="Zhang L."/>
            <person name="Thornton R."/>
            <person name="Coyle M."/>
            <person name="Francisco L."/>
            <person name="Jackson L."/>
            <person name="Javaid M."/>
            <person name="Korchina V."/>
            <person name="Kovar C."/>
            <person name="Mata R."/>
            <person name="Mathew T."/>
            <person name="Ngo R."/>
            <person name="Nguyen L."/>
            <person name="Nguyen N."/>
            <person name="Okwuonu G."/>
            <person name="Ongeri F."/>
            <person name="Pham C."/>
            <person name="Simmons D."/>
            <person name="Wilczek-Boney K."/>
            <person name="Hale W."/>
            <person name="Jakkamsetti A."/>
            <person name="Pham P."/>
            <person name="Ruth R."/>
            <person name="San Lucas F."/>
            <person name="Warren J."/>
            <person name="Zhang J."/>
            <person name="Zhao Z."/>
            <person name="Zhou C."/>
            <person name="Zhu D."/>
            <person name="Lee S."/>
            <person name="Bess C."/>
            <person name="Blankenburg K."/>
            <person name="Forbes L."/>
            <person name="Fu Q."/>
            <person name="Gubbala S."/>
            <person name="Hirani K."/>
            <person name="Jayaseelan J.C."/>
            <person name="Lara F."/>
            <person name="Munidasa M."/>
            <person name="Palculict T."/>
            <person name="Patil S."/>
            <person name="Pu L.-L."/>
            <person name="Saada N."/>
            <person name="Tang L."/>
            <person name="Weissenberger G."/>
            <person name="Zhu Y."/>
            <person name="Hemphill L."/>
            <person name="Shang Y."/>
            <person name="Youmans B."/>
            <person name="Ayvaz T."/>
            <person name="Ross M."/>
            <person name="Santibanez J."/>
            <person name="Aqrawi P."/>
            <person name="Gross S."/>
            <person name="Joshi V."/>
            <person name="Fowler G."/>
            <person name="Nazareth L."/>
            <person name="Reid J."/>
            <person name="Worley K."/>
            <person name="Petrosino J."/>
            <person name="Highlander S."/>
            <person name="Gibbs R."/>
        </authorList>
    </citation>
    <scope>NUCLEOTIDE SEQUENCE [LARGE SCALE GENOMIC DNA]</scope>
    <source>
        <strain evidence="8 9">2681</strain>
    </source>
</reference>
<evidence type="ECO:0000256" key="3">
    <source>
        <dbReference type="ARBA" id="ARBA00013106"/>
    </source>
</evidence>
<dbReference type="GO" id="GO:0006020">
    <property type="term" value="P:inositol metabolic process"/>
    <property type="evidence" value="ECO:0007669"/>
    <property type="project" value="TreeGrafter"/>
</dbReference>
<dbReference type="InterPro" id="IPR020583">
    <property type="entry name" value="Inositol_monoP_metal-BS"/>
</dbReference>
<dbReference type="GO" id="GO:0008934">
    <property type="term" value="F:inositol monophosphate 1-phosphatase activity"/>
    <property type="evidence" value="ECO:0007669"/>
    <property type="project" value="TreeGrafter"/>
</dbReference>
<feature type="binding site" evidence="7">
    <location>
        <position position="92"/>
    </location>
    <ligand>
        <name>Mg(2+)</name>
        <dbReference type="ChEBI" id="CHEBI:18420"/>
        <label>1</label>
        <note>catalytic</note>
    </ligand>
</feature>
<dbReference type="CDD" id="cd01637">
    <property type="entry name" value="IMPase_like"/>
    <property type="match status" value="1"/>
</dbReference>
<gene>
    <name evidence="8" type="primary">suhB</name>
    <name evidence="8" type="ORF">HMPREF9372_0779</name>
</gene>
<evidence type="ECO:0000256" key="2">
    <source>
        <dbReference type="ARBA" id="ARBA00001946"/>
    </source>
</evidence>
<comment type="caution">
    <text evidence="8">The sequence shown here is derived from an EMBL/GenBank/DDBJ whole genome shotgun (WGS) entry which is preliminary data.</text>
</comment>
<name>F9DPP9_9BACL</name>
<dbReference type="PANTHER" id="PTHR20854">
    <property type="entry name" value="INOSITOL MONOPHOSPHATASE"/>
    <property type="match status" value="1"/>
</dbReference>
<organism evidence="8 9">
    <name type="scientific">Sporosarcina newyorkensis 2681</name>
    <dbReference type="NCBI Taxonomy" id="1027292"/>
    <lineage>
        <taxon>Bacteria</taxon>
        <taxon>Bacillati</taxon>
        <taxon>Bacillota</taxon>
        <taxon>Bacilli</taxon>
        <taxon>Bacillales</taxon>
        <taxon>Caryophanaceae</taxon>
        <taxon>Sporosarcina</taxon>
    </lineage>
</organism>
<dbReference type="Gene3D" id="3.30.540.10">
    <property type="entry name" value="Fructose-1,6-Bisphosphatase, subunit A, domain 1"/>
    <property type="match status" value="1"/>
</dbReference>
<keyword evidence="5 8" id="KW-0378">Hydrolase</keyword>
<dbReference type="PROSITE" id="PS00629">
    <property type="entry name" value="IMP_1"/>
    <property type="match status" value="1"/>
</dbReference>
<dbReference type="InterPro" id="IPR000760">
    <property type="entry name" value="Inositol_monophosphatase-like"/>
</dbReference>
<dbReference type="eggNOG" id="COG0483">
    <property type="taxonomic scope" value="Bacteria"/>
</dbReference>
<dbReference type="FunFam" id="3.30.540.10:FF:000003">
    <property type="entry name" value="Inositol-1-monophosphatase"/>
    <property type="match status" value="1"/>
</dbReference>
<feature type="binding site" evidence="7">
    <location>
        <position position="94"/>
    </location>
    <ligand>
        <name>Mg(2+)</name>
        <dbReference type="ChEBI" id="CHEBI:18420"/>
        <label>1</label>
        <note>catalytic</note>
    </ligand>
</feature>
<accession>F9DPP9</accession>
<keyword evidence="4 7" id="KW-0479">Metal-binding</keyword>
<evidence type="ECO:0000256" key="7">
    <source>
        <dbReference type="PIRSR" id="PIRSR600760-2"/>
    </source>
</evidence>
<sequence length="269" mass="29830">MGRGGKMNLNAIDRYAKSLIKEAGHKIRVSFFNTIDIDSKADANDLVTNIDKEIERFFVDRVKQDFPEHKIVSEEGFGDKITSLDGTVWFLDPIDGTMNFIHQRRNFAISLGIYVDGVGMLGYIYDVMGDDLYHAAKGEGAYFNDERLPQLEITPLEEALIGINASWVAPNTKVDNDKIIQLVTRCRGTRSYGSAAIELAYVSSGRIDAYISMRLAPWDIAGGIVIAQEVGAVATSLQGEAPHLLGTDTFIVTRPGLHEEILSKYIRLK</sequence>